<dbReference type="AlphaFoldDB" id="A0A8X6UTM9"/>
<comment type="caution">
    <text evidence="1">The sequence shown here is derived from an EMBL/GenBank/DDBJ whole genome shotgun (WGS) entry which is preliminary data.</text>
</comment>
<accession>A0A8X6UTM9</accession>
<evidence type="ECO:0000313" key="1">
    <source>
        <dbReference type="EMBL" id="GFX87253.1"/>
    </source>
</evidence>
<evidence type="ECO:0000313" key="2">
    <source>
        <dbReference type="Proteomes" id="UP000887159"/>
    </source>
</evidence>
<proteinExistence type="predicted"/>
<sequence>MSLISKPSCQILSKALAMSRKNTRGLVLGKATVNQLRYSEQLNYGVVIRAEIVKSDTMVERNVANTAKSMTLRTADAIGGVWQSAVRLISLPEGRELAYAALA</sequence>
<organism evidence="1 2">
    <name type="scientific">Trichonephila clavipes</name>
    <name type="common">Golden silk orbweaver</name>
    <name type="synonym">Nephila clavipes</name>
    <dbReference type="NCBI Taxonomy" id="2585209"/>
    <lineage>
        <taxon>Eukaryota</taxon>
        <taxon>Metazoa</taxon>
        <taxon>Ecdysozoa</taxon>
        <taxon>Arthropoda</taxon>
        <taxon>Chelicerata</taxon>
        <taxon>Arachnida</taxon>
        <taxon>Araneae</taxon>
        <taxon>Araneomorphae</taxon>
        <taxon>Entelegynae</taxon>
        <taxon>Araneoidea</taxon>
        <taxon>Nephilidae</taxon>
        <taxon>Trichonephila</taxon>
    </lineage>
</organism>
<dbReference type="Proteomes" id="UP000887159">
    <property type="component" value="Unassembled WGS sequence"/>
</dbReference>
<reference evidence="1" key="1">
    <citation type="submission" date="2020-08" db="EMBL/GenBank/DDBJ databases">
        <title>Multicomponent nature underlies the extraordinary mechanical properties of spider dragline silk.</title>
        <authorList>
            <person name="Kono N."/>
            <person name="Nakamura H."/>
            <person name="Mori M."/>
            <person name="Yoshida Y."/>
            <person name="Ohtoshi R."/>
            <person name="Malay A.D."/>
            <person name="Moran D.A.P."/>
            <person name="Tomita M."/>
            <person name="Numata K."/>
            <person name="Arakawa K."/>
        </authorList>
    </citation>
    <scope>NUCLEOTIDE SEQUENCE</scope>
</reference>
<protein>
    <submittedName>
        <fullName evidence="1">Uncharacterized protein</fullName>
    </submittedName>
</protein>
<dbReference type="EMBL" id="BMAU01021029">
    <property type="protein sequence ID" value="GFX87253.1"/>
    <property type="molecule type" value="Genomic_DNA"/>
</dbReference>
<keyword evidence="2" id="KW-1185">Reference proteome</keyword>
<gene>
    <name evidence="1" type="ORF">TNCV_596021</name>
</gene>
<name>A0A8X6UTM9_TRICX</name>